<dbReference type="InterPro" id="IPR030388">
    <property type="entry name" value="G_ERA_dom"/>
</dbReference>
<dbReference type="InterPro" id="IPR027417">
    <property type="entry name" value="P-loop_NTPase"/>
</dbReference>
<evidence type="ECO:0000256" key="6">
    <source>
        <dbReference type="PROSITE-ProRule" id="PRU01050"/>
    </source>
</evidence>
<evidence type="ECO:0000256" key="3">
    <source>
        <dbReference type="ARBA" id="ARBA00022741"/>
    </source>
</evidence>
<dbReference type="SUPFAM" id="SSF52540">
    <property type="entry name" value="P-loop containing nucleoside triphosphate hydrolases"/>
    <property type="match status" value="1"/>
</dbReference>
<feature type="region of interest" description="G5" evidence="6">
    <location>
        <begin position="214"/>
        <end position="216"/>
    </location>
</feature>
<dbReference type="InterPro" id="IPR006073">
    <property type="entry name" value="GTP-bd"/>
</dbReference>
<dbReference type="SUPFAM" id="SSF54814">
    <property type="entry name" value="Prokaryotic type KH domain (KH-domain type II)"/>
    <property type="match status" value="1"/>
</dbReference>
<evidence type="ECO:0000256" key="5">
    <source>
        <dbReference type="ARBA" id="ARBA00030975"/>
    </source>
</evidence>
<dbReference type="InterPro" id="IPR009019">
    <property type="entry name" value="KH_sf_prok-type"/>
</dbReference>
<organism evidence="8 9">
    <name type="scientific">Nicrophorus vespilloides</name>
    <name type="common">Boreal carrion beetle</name>
    <dbReference type="NCBI Taxonomy" id="110193"/>
    <lineage>
        <taxon>Eukaryota</taxon>
        <taxon>Metazoa</taxon>
        <taxon>Ecdysozoa</taxon>
        <taxon>Arthropoda</taxon>
        <taxon>Hexapoda</taxon>
        <taxon>Insecta</taxon>
        <taxon>Pterygota</taxon>
        <taxon>Neoptera</taxon>
        <taxon>Endopterygota</taxon>
        <taxon>Coleoptera</taxon>
        <taxon>Polyphaga</taxon>
        <taxon>Staphyliniformia</taxon>
        <taxon>Silphidae</taxon>
        <taxon>Nicrophorinae</taxon>
        <taxon>Nicrophorus</taxon>
    </lineage>
</organism>
<dbReference type="InterPro" id="IPR015946">
    <property type="entry name" value="KH_dom-like_a/b"/>
</dbReference>
<evidence type="ECO:0000313" key="8">
    <source>
        <dbReference type="Proteomes" id="UP000695000"/>
    </source>
</evidence>
<dbReference type="Proteomes" id="UP000695000">
    <property type="component" value="Unplaced"/>
</dbReference>
<dbReference type="Gene3D" id="3.30.300.20">
    <property type="match status" value="1"/>
</dbReference>
<dbReference type="GeneID" id="108558134"/>
<keyword evidence="3 6" id="KW-0547">Nucleotide-binding</keyword>
<dbReference type="NCBIfam" id="TIGR00231">
    <property type="entry name" value="small_GTP"/>
    <property type="match status" value="1"/>
</dbReference>
<evidence type="ECO:0000256" key="1">
    <source>
        <dbReference type="ARBA" id="ARBA00007921"/>
    </source>
</evidence>
<dbReference type="Pfam" id="PF01926">
    <property type="entry name" value="MMR_HSR1"/>
    <property type="match status" value="1"/>
</dbReference>
<sequence length="345" mass="39441">MFFKRISYLFKQKQSVFKDIKLCSSSVVINNIEELEQKLLKVAIVGVPNVGKSTVINHLMDRKVCPTSSKVHTTRKRATAIFTEGDTQVVFLDTPGLVNIKEYNKYKLERSFVKDPNASLQNADIVGVIHDVSNQYTKDRLDLKVIKLLEKHVKKPSFLVLNKIDMLKSKRKLLDITRLLTENKIRGEEIPDKGDFEMNEDSRGWPNFQDIFMVSALTGDGLEDVRNYLLEQAKPGKWLYDAEVWSDQPPETIILNTVKAKFMDFLNEELPYVLVPEMELFEVDVNGVIKTIVNVRCPSVRKAQLIAGANDGRLKNITAAVQKDLQQTFQNFVRISIYLHALPNK</sequence>
<dbReference type="NCBIfam" id="TIGR00436">
    <property type="entry name" value="era"/>
    <property type="match status" value="1"/>
</dbReference>
<proteinExistence type="inferred from homology"/>
<name>A0ABM1M792_NICVS</name>
<keyword evidence="8" id="KW-1185">Reference proteome</keyword>
<evidence type="ECO:0000256" key="2">
    <source>
        <dbReference type="ARBA" id="ARBA00019149"/>
    </source>
</evidence>
<dbReference type="PRINTS" id="PR00326">
    <property type="entry name" value="GTP1OBG"/>
</dbReference>
<feature type="region of interest" description="G2" evidence="6">
    <location>
        <begin position="72"/>
        <end position="76"/>
    </location>
</feature>
<dbReference type="PROSITE" id="PS51713">
    <property type="entry name" value="G_ERA"/>
    <property type="match status" value="1"/>
</dbReference>
<protein>
    <recommendedName>
        <fullName evidence="2">GTPase Era, mitochondrial</fullName>
    </recommendedName>
    <alternativeName>
        <fullName evidence="5">ERA-like protein 1</fullName>
    </alternativeName>
</protein>
<dbReference type="InterPro" id="IPR005225">
    <property type="entry name" value="Small_GTP-bd"/>
</dbReference>
<dbReference type="InterPro" id="IPR005662">
    <property type="entry name" value="GTPase_Era-like"/>
</dbReference>
<gene>
    <name evidence="9" type="primary">LOC108558134</name>
</gene>
<comment type="similarity">
    <text evidence="1 6">Belongs to the TRAFAC class TrmE-Era-EngA-EngB-Septin-like GTPase superfamily. Era GTPase family.</text>
</comment>
<feature type="domain" description="Era-type G" evidence="7">
    <location>
        <begin position="38"/>
        <end position="236"/>
    </location>
</feature>
<dbReference type="PANTHER" id="PTHR42698">
    <property type="entry name" value="GTPASE ERA"/>
    <property type="match status" value="1"/>
</dbReference>
<reference evidence="9" key="1">
    <citation type="submission" date="2025-08" db="UniProtKB">
        <authorList>
            <consortium name="RefSeq"/>
        </authorList>
    </citation>
    <scope>IDENTIFICATION</scope>
    <source>
        <tissue evidence="9">Whole Larva</tissue>
    </source>
</reference>
<dbReference type="RefSeq" id="XP_017770442.1">
    <property type="nucleotide sequence ID" value="XM_017914953.1"/>
</dbReference>
<feature type="region of interest" description="G4" evidence="6">
    <location>
        <begin position="162"/>
        <end position="165"/>
    </location>
</feature>
<accession>A0ABM1M792</accession>
<dbReference type="CDD" id="cd04163">
    <property type="entry name" value="Era"/>
    <property type="match status" value="1"/>
</dbReference>
<dbReference type="Gene3D" id="3.40.50.300">
    <property type="entry name" value="P-loop containing nucleotide triphosphate hydrolases"/>
    <property type="match status" value="1"/>
</dbReference>
<feature type="region of interest" description="G3" evidence="6">
    <location>
        <begin position="93"/>
        <end position="96"/>
    </location>
</feature>
<dbReference type="PANTHER" id="PTHR42698:SF1">
    <property type="entry name" value="GTPASE ERA, MITOCHONDRIAL"/>
    <property type="match status" value="1"/>
</dbReference>
<evidence type="ECO:0000256" key="4">
    <source>
        <dbReference type="ARBA" id="ARBA00023134"/>
    </source>
</evidence>
<evidence type="ECO:0000259" key="7">
    <source>
        <dbReference type="PROSITE" id="PS51713"/>
    </source>
</evidence>
<feature type="region of interest" description="G1" evidence="6">
    <location>
        <begin position="46"/>
        <end position="53"/>
    </location>
</feature>
<keyword evidence="4 6" id="KW-0342">GTP-binding</keyword>
<evidence type="ECO:0000313" key="9">
    <source>
        <dbReference type="RefSeq" id="XP_017770442.1"/>
    </source>
</evidence>